<evidence type="ECO:0000256" key="5">
    <source>
        <dbReference type="ARBA" id="ARBA00023242"/>
    </source>
</evidence>
<dbReference type="GO" id="GO:0008270">
    <property type="term" value="F:zinc ion binding"/>
    <property type="evidence" value="ECO:0007669"/>
    <property type="project" value="UniProtKB-KW"/>
</dbReference>
<dbReference type="Proteomes" id="UP000267821">
    <property type="component" value="Unassembled WGS sequence"/>
</dbReference>
<evidence type="ECO:0000256" key="2">
    <source>
        <dbReference type="ARBA" id="ARBA00022723"/>
    </source>
</evidence>
<accession>A0A3N4LN30</accession>
<dbReference type="InterPro" id="IPR036236">
    <property type="entry name" value="Znf_C2H2_sf"/>
</dbReference>
<evidence type="ECO:0000256" key="7">
    <source>
        <dbReference type="SAM" id="MobiDB-lite"/>
    </source>
</evidence>
<dbReference type="PROSITE" id="PS00028">
    <property type="entry name" value="ZINC_FINGER_C2H2_1"/>
    <property type="match status" value="1"/>
</dbReference>
<dbReference type="PROSITE" id="PS50157">
    <property type="entry name" value="ZINC_FINGER_C2H2_2"/>
    <property type="match status" value="1"/>
</dbReference>
<keyword evidence="2" id="KW-0479">Metal-binding</keyword>
<organism evidence="10 11">
    <name type="scientific">Terfezia boudieri ATCC MYA-4762</name>
    <dbReference type="NCBI Taxonomy" id="1051890"/>
    <lineage>
        <taxon>Eukaryota</taxon>
        <taxon>Fungi</taxon>
        <taxon>Dikarya</taxon>
        <taxon>Ascomycota</taxon>
        <taxon>Pezizomycotina</taxon>
        <taxon>Pezizomycetes</taxon>
        <taxon>Pezizales</taxon>
        <taxon>Pezizaceae</taxon>
        <taxon>Terfezia</taxon>
    </lineage>
</organism>
<feature type="domain" description="C2H2-type" evidence="8">
    <location>
        <begin position="43"/>
        <end position="71"/>
    </location>
</feature>
<dbReference type="SUPFAM" id="SSF57667">
    <property type="entry name" value="beta-beta-alpha zinc fingers"/>
    <property type="match status" value="1"/>
</dbReference>
<dbReference type="PANTHER" id="PTHR23215">
    <property type="entry name" value="ZINC FINGER PROTEIN 207"/>
    <property type="match status" value="1"/>
</dbReference>
<dbReference type="GO" id="GO:0003677">
    <property type="term" value="F:DNA binding"/>
    <property type="evidence" value="ECO:0007669"/>
    <property type="project" value="InterPro"/>
</dbReference>
<evidence type="ECO:0000256" key="6">
    <source>
        <dbReference type="PROSITE-ProRule" id="PRU00042"/>
    </source>
</evidence>
<gene>
    <name evidence="10" type="ORF">L211DRAFT_788017</name>
</gene>
<dbReference type="CDD" id="cd20908">
    <property type="entry name" value="SUF4-like"/>
    <property type="match status" value="1"/>
</dbReference>
<dbReference type="Gene3D" id="3.30.160.60">
    <property type="entry name" value="Classic Zinc Finger"/>
    <property type="match status" value="1"/>
</dbReference>
<proteinExistence type="predicted"/>
<keyword evidence="3 6" id="KW-0863">Zinc-finger</keyword>
<comment type="subcellular location">
    <subcellularLocation>
        <location evidence="1">Nucleus</location>
    </subcellularLocation>
</comment>
<dbReference type="InterPro" id="IPR003656">
    <property type="entry name" value="Znf_BED"/>
</dbReference>
<evidence type="ECO:0000256" key="3">
    <source>
        <dbReference type="ARBA" id="ARBA00022771"/>
    </source>
</evidence>
<dbReference type="InParanoid" id="A0A3N4LN30"/>
<keyword evidence="11" id="KW-1185">Reference proteome</keyword>
<feature type="domain" description="BED-type" evidence="9">
    <location>
        <begin position="14"/>
        <end position="73"/>
    </location>
</feature>
<feature type="region of interest" description="Disordered" evidence="7">
    <location>
        <begin position="153"/>
        <end position="187"/>
    </location>
</feature>
<evidence type="ECO:0000259" key="8">
    <source>
        <dbReference type="PROSITE" id="PS50157"/>
    </source>
</evidence>
<dbReference type="EMBL" id="ML121549">
    <property type="protein sequence ID" value="RPB22919.1"/>
    <property type="molecule type" value="Genomic_DNA"/>
</dbReference>
<evidence type="ECO:0008006" key="12">
    <source>
        <dbReference type="Google" id="ProtNLM"/>
    </source>
</evidence>
<dbReference type="InterPro" id="IPR013087">
    <property type="entry name" value="Znf_C2H2_type"/>
</dbReference>
<name>A0A3N4LN30_9PEZI</name>
<dbReference type="AlphaFoldDB" id="A0A3N4LN30"/>
<reference evidence="10 11" key="1">
    <citation type="journal article" date="2018" name="Nat. Ecol. Evol.">
        <title>Pezizomycetes genomes reveal the molecular basis of ectomycorrhizal truffle lifestyle.</title>
        <authorList>
            <person name="Murat C."/>
            <person name="Payen T."/>
            <person name="Noel B."/>
            <person name="Kuo A."/>
            <person name="Morin E."/>
            <person name="Chen J."/>
            <person name="Kohler A."/>
            <person name="Krizsan K."/>
            <person name="Balestrini R."/>
            <person name="Da Silva C."/>
            <person name="Montanini B."/>
            <person name="Hainaut M."/>
            <person name="Levati E."/>
            <person name="Barry K.W."/>
            <person name="Belfiori B."/>
            <person name="Cichocki N."/>
            <person name="Clum A."/>
            <person name="Dockter R.B."/>
            <person name="Fauchery L."/>
            <person name="Guy J."/>
            <person name="Iotti M."/>
            <person name="Le Tacon F."/>
            <person name="Lindquist E.A."/>
            <person name="Lipzen A."/>
            <person name="Malagnac F."/>
            <person name="Mello A."/>
            <person name="Molinier V."/>
            <person name="Miyauchi S."/>
            <person name="Poulain J."/>
            <person name="Riccioni C."/>
            <person name="Rubini A."/>
            <person name="Sitrit Y."/>
            <person name="Splivallo R."/>
            <person name="Traeger S."/>
            <person name="Wang M."/>
            <person name="Zifcakova L."/>
            <person name="Wipf D."/>
            <person name="Zambonelli A."/>
            <person name="Paolocci F."/>
            <person name="Nowrousian M."/>
            <person name="Ottonello S."/>
            <person name="Baldrian P."/>
            <person name="Spatafora J.W."/>
            <person name="Henrissat B."/>
            <person name="Nagy L.G."/>
            <person name="Aury J.M."/>
            <person name="Wincker P."/>
            <person name="Grigoriev I.V."/>
            <person name="Bonfante P."/>
            <person name="Martin F.M."/>
        </authorList>
    </citation>
    <scope>NUCLEOTIDE SEQUENCE [LARGE SCALE GENOMIC DNA]</scope>
    <source>
        <strain evidence="10 11">ATCC MYA-4762</strain>
    </source>
</reference>
<sequence length="200" mass="21982">MTKKNKRKQPDAEEILARPWCYYCERDFDDLKILISHQKARHFKCERCGRRLNTAGGLAVHMTQVHKEQLQKVEHAIEGRESVDIEIFGMEGIPENEIAAHRQRVLSQISQAEAERRAQAGIPGTGKKSKVTAAALDPEEIKRRLEEHRRVVVDGSVTPSLTPGAHGGSASPGRSQSPAQYGAAGSPTVPAQAAYVSVLN</sequence>
<dbReference type="PROSITE" id="PS50808">
    <property type="entry name" value="ZF_BED"/>
    <property type="match status" value="1"/>
</dbReference>
<protein>
    <recommendedName>
        <fullName evidence="12">C2H2-type domain-containing protein</fullName>
    </recommendedName>
</protein>
<evidence type="ECO:0000313" key="11">
    <source>
        <dbReference type="Proteomes" id="UP000267821"/>
    </source>
</evidence>
<evidence type="ECO:0000256" key="4">
    <source>
        <dbReference type="ARBA" id="ARBA00022833"/>
    </source>
</evidence>
<evidence type="ECO:0000313" key="10">
    <source>
        <dbReference type="EMBL" id="RPB22919.1"/>
    </source>
</evidence>
<dbReference type="PANTHER" id="PTHR23215:SF0">
    <property type="entry name" value="BUB3-INTERACTING AND GLEBS MOTIF-CONTAINING PROTEIN ZNF207"/>
    <property type="match status" value="1"/>
</dbReference>
<keyword evidence="4" id="KW-0862">Zinc</keyword>
<evidence type="ECO:0000259" key="9">
    <source>
        <dbReference type="PROSITE" id="PS50808"/>
    </source>
</evidence>
<dbReference type="GO" id="GO:0005634">
    <property type="term" value="C:nucleus"/>
    <property type="evidence" value="ECO:0007669"/>
    <property type="project" value="UniProtKB-SubCell"/>
</dbReference>
<dbReference type="FunFam" id="3.30.160.60:FF:000354">
    <property type="entry name" value="C2H2 finger domain-containing protein"/>
    <property type="match status" value="1"/>
</dbReference>
<dbReference type="SMART" id="SM00355">
    <property type="entry name" value="ZnF_C2H2"/>
    <property type="match status" value="2"/>
</dbReference>
<evidence type="ECO:0000256" key="1">
    <source>
        <dbReference type="ARBA" id="ARBA00004123"/>
    </source>
</evidence>
<dbReference type="STRING" id="1051890.A0A3N4LN30"/>
<keyword evidence="5" id="KW-0539">Nucleus</keyword>
<dbReference type="OrthoDB" id="1306014at2759"/>